<dbReference type="InterPro" id="IPR012292">
    <property type="entry name" value="Globin/Proto"/>
</dbReference>
<evidence type="ECO:0000256" key="1">
    <source>
        <dbReference type="ARBA" id="ARBA00001970"/>
    </source>
</evidence>
<dbReference type="GO" id="GO:0008941">
    <property type="term" value="F:nitric oxide dioxygenase NAD(P)H activity"/>
    <property type="evidence" value="ECO:0007669"/>
    <property type="project" value="UniProtKB-EC"/>
</dbReference>
<evidence type="ECO:0000256" key="11">
    <source>
        <dbReference type="ARBA" id="ARBA00023002"/>
    </source>
</evidence>
<dbReference type="GO" id="GO:0071949">
    <property type="term" value="F:FAD binding"/>
    <property type="evidence" value="ECO:0007669"/>
    <property type="project" value="TreeGrafter"/>
</dbReference>
<comment type="catalytic activity">
    <reaction evidence="14">
        <text>2 nitric oxide + NADH + 2 O2 = 2 nitrate + NAD(+) + H(+)</text>
        <dbReference type="Rhea" id="RHEA:19469"/>
        <dbReference type="ChEBI" id="CHEBI:15378"/>
        <dbReference type="ChEBI" id="CHEBI:15379"/>
        <dbReference type="ChEBI" id="CHEBI:16480"/>
        <dbReference type="ChEBI" id="CHEBI:17632"/>
        <dbReference type="ChEBI" id="CHEBI:57540"/>
        <dbReference type="ChEBI" id="CHEBI:57945"/>
        <dbReference type="EC" id="1.14.12.17"/>
    </reaction>
</comment>
<evidence type="ECO:0000256" key="2">
    <source>
        <dbReference type="ARBA" id="ARBA00001974"/>
    </source>
</evidence>
<dbReference type="InterPro" id="IPR039261">
    <property type="entry name" value="FNR_nucleotide-bd"/>
</dbReference>
<comment type="catalytic activity">
    <reaction evidence="15">
        <text>2 nitric oxide + NADPH + 2 O2 = 2 nitrate + NADP(+) + H(+)</text>
        <dbReference type="Rhea" id="RHEA:19465"/>
        <dbReference type="ChEBI" id="CHEBI:15378"/>
        <dbReference type="ChEBI" id="CHEBI:15379"/>
        <dbReference type="ChEBI" id="CHEBI:16480"/>
        <dbReference type="ChEBI" id="CHEBI:17632"/>
        <dbReference type="ChEBI" id="CHEBI:57783"/>
        <dbReference type="ChEBI" id="CHEBI:58349"/>
        <dbReference type="EC" id="1.14.12.17"/>
    </reaction>
</comment>
<keyword evidence="20" id="KW-1185">Reference proteome</keyword>
<gene>
    <name evidence="19" type="ORF">M501DRAFT_1007978</name>
</gene>
<dbReference type="GO" id="GO:0009636">
    <property type="term" value="P:response to toxic substance"/>
    <property type="evidence" value="ECO:0007669"/>
    <property type="project" value="UniProtKB-KW"/>
</dbReference>
<dbReference type="InterPro" id="IPR009050">
    <property type="entry name" value="Globin-like_sf"/>
</dbReference>
<dbReference type="GO" id="GO:0020037">
    <property type="term" value="F:heme binding"/>
    <property type="evidence" value="ECO:0007669"/>
    <property type="project" value="InterPro"/>
</dbReference>
<reference evidence="19" key="1">
    <citation type="journal article" date="2020" name="Stud. Mycol.">
        <title>101 Dothideomycetes genomes: a test case for predicting lifestyles and emergence of pathogens.</title>
        <authorList>
            <person name="Haridas S."/>
            <person name="Albert R."/>
            <person name="Binder M."/>
            <person name="Bloem J."/>
            <person name="Labutti K."/>
            <person name="Salamov A."/>
            <person name="Andreopoulos B."/>
            <person name="Baker S."/>
            <person name="Barry K."/>
            <person name="Bills G."/>
            <person name="Bluhm B."/>
            <person name="Cannon C."/>
            <person name="Castanera R."/>
            <person name="Culley D."/>
            <person name="Daum C."/>
            <person name="Ezra D."/>
            <person name="Gonzalez J."/>
            <person name="Henrissat B."/>
            <person name="Kuo A."/>
            <person name="Liang C."/>
            <person name="Lipzen A."/>
            <person name="Lutzoni F."/>
            <person name="Magnuson J."/>
            <person name="Mondo S."/>
            <person name="Nolan M."/>
            <person name="Ohm R."/>
            <person name="Pangilinan J."/>
            <person name="Park H.-J."/>
            <person name="Ramirez L."/>
            <person name="Alfaro M."/>
            <person name="Sun H."/>
            <person name="Tritt A."/>
            <person name="Yoshinaga Y."/>
            <person name="Zwiers L.-H."/>
            <person name="Turgeon B."/>
            <person name="Goodwin S."/>
            <person name="Spatafora J."/>
            <person name="Crous P."/>
            <person name="Grigoriev I."/>
        </authorList>
    </citation>
    <scope>NUCLEOTIDE SEQUENCE</scope>
    <source>
        <strain evidence="19">CBS 101060</strain>
    </source>
</reference>
<dbReference type="Pfam" id="PF00175">
    <property type="entry name" value="NAD_binding_1"/>
    <property type="match status" value="1"/>
</dbReference>
<proteinExistence type="inferred from homology"/>
<keyword evidence="5" id="KW-0216">Detoxification</keyword>
<dbReference type="PANTHER" id="PTHR43396:SF3">
    <property type="entry name" value="FLAVOHEMOPROTEIN"/>
    <property type="match status" value="1"/>
</dbReference>
<evidence type="ECO:0000256" key="8">
    <source>
        <dbReference type="ARBA" id="ARBA00022723"/>
    </source>
</evidence>
<evidence type="ECO:0000256" key="4">
    <source>
        <dbReference type="ARBA" id="ARBA00012229"/>
    </source>
</evidence>
<dbReference type="FunFam" id="1.10.490.10:FF:000003">
    <property type="entry name" value="Flavohemoprotein"/>
    <property type="match status" value="1"/>
</dbReference>
<dbReference type="GO" id="GO:0071500">
    <property type="term" value="P:cellular response to nitrosative stress"/>
    <property type="evidence" value="ECO:0007669"/>
    <property type="project" value="TreeGrafter"/>
</dbReference>
<keyword evidence="10" id="KW-0521">NADP</keyword>
<dbReference type="CDD" id="cd08922">
    <property type="entry name" value="FHb-globin"/>
    <property type="match status" value="1"/>
</dbReference>
<dbReference type="PROSITE" id="PS01033">
    <property type="entry name" value="GLOBIN"/>
    <property type="match status" value="1"/>
</dbReference>
<keyword evidence="7" id="KW-0285">Flavoprotein</keyword>
<keyword evidence="8" id="KW-0479">Metal-binding</keyword>
<name>A0A9P4VSA7_9PEZI</name>
<dbReference type="Gene3D" id="1.10.490.10">
    <property type="entry name" value="Globins"/>
    <property type="match status" value="1"/>
</dbReference>
<dbReference type="GO" id="GO:0046210">
    <property type="term" value="P:nitric oxide catabolic process"/>
    <property type="evidence" value="ECO:0007669"/>
    <property type="project" value="TreeGrafter"/>
</dbReference>
<dbReference type="SUPFAM" id="SSF63380">
    <property type="entry name" value="Riboflavin synthase domain-like"/>
    <property type="match status" value="1"/>
</dbReference>
<dbReference type="SUPFAM" id="SSF46458">
    <property type="entry name" value="Globin-like"/>
    <property type="match status" value="1"/>
</dbReference>
<dbReference type="Pfam" id="PF00042">
    <property type="entry name" value="Globin"/>
    <property type="match status" value="1"/>
</dbReference>
<evidence type="ECO:0000256" key="12">
    <source>
        <dbReference type="ARBA" id="ARBA00023004"/>
    </source>
</evidence>
<evidence type="ECO:0000256" key="14">
    <source>
        <dbReference type="ARBA" id="ARBA00048649"/>
    </source>
</evidence>
<dbReference type="CDD" id="cd06184">
    <property type="entry name" value="flavohem_like_fad_nad_binding"/>
    <property type="match status" value="1"/>
</dbReference>
<keyword evidence="9" id="KW-0274">FAD</keyword>
<evidence type="ECO:0000256" key="13">
    <source>
        <dbReference type="ARBA" id="ARBA00023027"/>
    </source>
</evidence>
<evidence type="ECO:0000256" key="5">
    <source>
        <dbReference type="ARBA" id="ARBA00022575"/>
    </source>
</evidence>
<accession>A0A9P4VSA7</accession>
<keyword evidence="12" id="KW-0408">Iron</keyword>
<evidence type="ECO:0000259" key="18">
    <source>
        <dbReference type="PROSITE" id="PS51384"/>
    </source>
</evidence>
<evidence type="ECO:0000256" key="16">
    <source>
        <dbReference type="SAM" id="MobiDB-lite"/>
    </source>
</evidence>
<evidence type="ECO:0000313" key="20">
    <source>
        <dbReference type="Proteomes" id="UP000799429"/>
    </source>
</evidence>
<evidence type="ECO:0000256" key="6">
    <source>
        <dbReference type="ARBA" id="ARBA00022617"/>
    </source>
</evidence>
<evidence type="ECO:0000259" key="17">
    <source>
        <dbReference type="PROSITE" id="PS01033"/>
    </source>
</evidence>
<comment type="similarity">
    <text evidence="3">In the C-terminal section; belongs to the flavoprotein pyridine nucleotide cytochrome reductase family.</text>
</comment>
<keyword evidence="6" id="KW-0349">Heme</keyword>
<dbReference type="Gene3D" id="2.40.30.10">
    <property type="entry name" value="Translation factors"/>
    <property type="match status" value="1"/>
</dbReference>
<evidence type="ECO:0000256" key="7">
    <source>
        <dbReference type="ARBA" id="ARBA00022630"/>
    </source>
</evidence>
<dbReference type="InterPro" id="IPR001433">
    <property type="entry name" value="OxRdtase_FAD/NAD-bd"/>
</dbReference>
<evidence type="ECO:0000256" key="10">
    <source>
        <dbReference type="ARBA" id="ARBA00022857"/>
    </source>
</evidence>
<feature type="domain" description="FAD-binding FR-type" evidence="18">
    <location>
        <begin position="169"/>
        <end position="287"/>
    </location>
</feature>
<dbReference type="EC" id="1.14.12.17" evidence="4"/>
<organism evidence="19 20">
    <name type="scientific">Patellaria atrata CBS 101060</name>
    <dbReference type="NCBI Taxonomy" id="1346257"/>
    <lineage>
        <taxon>Eukaryota</taxon>
        <taxon>Fungi</taxon>
        <taxon>Dikarya</taxon>
        <taxon>Ascomycota</taxon>
        <taxon>Pezizomycotina</taxon>
        <taxon>Dothideomycetes</taxon>
        <taxon>Dothideomycetes incertae sedis</taxon>
        <taxon>Patellariales</taxon>
        <taxon>Patellariaceae</taxon>
        <taxon>Patellaria</taxon>
    </lineage>
</organism>
<evidence type="ECO:0000313" key="19">
    <source>
        <dbReference type="EMBL" id="KAF2841858.1"/>
    </source>
</evidence>
<comment type="cofactor">
    <cofactor evidence="1">
        <name>heme b</name>
        <dbReference type="ChEBI" id="CHEBI:60344"/>
    </cofactor>
</comment>
<dbReference type="OrthoDB" id="436496at2759"/>
<feature type="domain" description="Globin" evidence="17">
    <location>
        <begin position="22"/>
        <end position="159"/>
    </location>
</feature>
<evidence type="ECO:0000256" key="9">
    <source>
        <dbReference type="ARBA" id="ARBA00022827"/>
    </source>
</evidence>
<sequence length="416" mass="46073">MATTPKLVEQPLPPTPNPKPGPLTPEQAKIIKSTVPVLAEHGVPITRNFYNNMLTAHPSLRRVFNHSSQANSHQPLALAAALYAYADNISDLGALGPAVAVICNKHASLDIQPAQYAIVGKYLLESMSTILGDAVTPEIHDAWAAAYWQLADIMIDAEAKLYGTAGKWKGWRDFRIARKVRESRDVTSFYLEPVDGEPLPSFHPGQYISVEMDVPALGYRQSRQYSLSDAPRREHFRISVKREDGVPDVQSPEAARHPAYVSNVLHDTKNEGDVVGVTHPFGEFFVDPTLETDAPLVLLGAGVGLTPLLSILNTLVERGTKRKISWIHTARNSEVRAFEQHVRGVGEKNDNVKTRILEGHLDLDRLDKEEDLFVEDNKTEYFICGPLAFMEGMKEKLQSYGAGADRIHLERFGVAS</sequence>
<dbReference type="EMBL" id="MU006090">
    <property type="protein sequence ID" value="KAF2841858.1"/>
    <property type="molecule type" value="Genomic_DNA"/>
</dbReference>
<dbReference type="GO" id="GO:0019825">
    <property type="term" value="F:oxygen binding"/>
    <property type="evidence" value="ECO:0007669"/>
    <property type="project" value="InterPro"/>
</dbReference>
<dbReference type="Gene3D" id="3.40.50.80">
    <property type="entry name" value="Nucleotide-binding domain of ferredoxin-NADP reductase (FNR) module"/>
    <property type="match status" value="1"/>
</dbReference>
<keyword evidence="11" id="KW-0560">Oxidoreductase</keyword>
<dbReference type="InterPro" id="IPR017927">
    <property type="entry name" value="FAD-bd_FR_type"/>
</dbReference>
<dbReference type="PANTHER" id="PTHR43396">
    <property type="entry name" value="FLAVOHEMOPROTEIN"/>
    <property type="match status" value="1"/>
</dbReference>
<dbReference type="AlphaFoldDB" id="A0A9P4VSA7"/>
<dbReference type="GO" id="GO:0046872">
    <property type="term" value="F:metal ion binding"/>
    <property type="evidence" value="ECO:0007669"/>
    <property type="project" value="UniProtKB-KW"/>
</dbReference>
<dbReference type="InterPro" id="IPR000971">
    <property type="entry name" value="Globin"/>
</dbReference>
<dbReference type="PROSITE" id="PS51384">
    <property type="entry name" value="FAD_FR"/>
    <property type="match status" value="1"/>
</dbReference>
<dbReference type="InterPro" id="IPR001709">
    <property type="entry name" value="Flavoprot_Pyr_Nucl_cyt_Rdtase"/>
</dbReference>
<comment type="caution">
    <text evidence="19">The sequence shown here is derived from an EMBL/GenBank/DDBJ whole genome shotgun (WGS) entry which is preliminary data.</text>
</comment>
<keyword evidence="13" id="KW-0520">NAD</keyword>
<feature type="compositionally biased region" description="Pro residues" evidence="16">
    <location>
        <begin position="11"/>
        <end position="23"/>
    </location>
</feature>
<dbReference type="NCBIfam" id="NF009805">
    <property type="entry name" value="PRK13289.1"/>
    <property type="match status" value="1"/>
</dbReference>
<dbReference type="Proteomes" id="UP000799429">
    <property type="component" value="Unassembled WGS sequence"/>
</dbReference>
<evidence type="ECO:0000256" key="15">
    <source>
        <dbReference type="ARBA" id="ARBA00049433"/>
    </source>
</evidence>
<evidence type="ECO:0000256" key="3">
    <source>
        <dbReference type="ARBA" id="ARBA00006401"/>
    </source>
</evidence>
<comment type="cofactor">
    <cofactor evidence="2">
        <name>FAD</name>
        <dbReference type="ChEBI" id="CHEBI:57692"/>
    </cofactor>
</comment>
<dbReference type="PRINTS" id="PR00371">
    <property type="entry name" value="FPNCR"/>
</dbReference>
<dbReference type="SUPFAM" id="SSF52343">
    <property type="entry name" value="Ferredoxin reductase-like, C-terminal NADP-linked domain"/>
    <property type="match status" value="1"/>
</dbReference>
<protein>
    <recommendedName>
        <fullName evidence="4">nitric oxide dioxygenase</fullName>
        <ecNumber evidence="4">1.14.12.17</ecNumber>
    </recommendedName>
</protein>
<feature type="region of interest" description="Disordered" evidence="16">
    <location>
        <begin position="1"/>
        <end position="23"/>
    </location>
</feature>
<dbReference type="FunFam" id="2.40.30.10:FF:000034">
    <property type="entry name" value="Flavohemoprotein"/>
    <property type="match status" value="1"/>
</dbReference>
<dbReference type="InterPro" id="IPR017938">
    <property type="entry name" value="Riboflavin_synthase-like_b-brl"/>
</dbReference>